<feature type="transmembrane region" description="Helical" evidence="5">
    <location>
        <begin position="374"/>
        <end position="396"/>
    </location>
</feature>
<dbReference type="EMBL" id="PJNE01000001">
    <property type="protein sequence ID" value="PKW27735.1"/>
    <property type="molecule type" value="Genomic_DNA"/>
</dbReference>
<evidence type="ECO:0000256" key="3">
    <source>
        <dbReference type="ARBA" id="ARBA00022989"/>
    </source>
</evidence>
<name>A0A2N3YLJ9_9MICO</name>
<dbReference type="InterPro" id="IPR020846">
    <property type="entry name" value="MFS_dom"/>
</dbReference>
<protein>
    <recommendedName>
        <fullName evidence="6">Major facilitator superfamily (MFS) profile domain-containing protein</fullName>
    </recommendedName>
</protein>
<feature type="transmembrane region" description="Helical" evidence="5">
    <location>
        <begin position="216"/>
        <end position="238"/>
    </location>
</feature>
<evidence type="ECO:0000256" key="5">
    <source>
        <dbReference type="SAM" id="Phobius"/>
    </source>
</evidence>
<dbReference type="PANTHER" id="PTHR23542:SF1">
    <property type="entry name" value="MAJOR FACILITATOR SUPERFAMILY (MFS) PROFILE DOMAIN-CONTAINING PROTEIN"/>
    <property type="match status" value="1"/>
</dbReference>
<gene>
    <name evidence="7" type="ORF">ATL31_2586</name>
</gene>
<evidence type="ECO:0000256" key="2">
    <source>
        <dbReference type="ARBA" id="ARBA00022692"/>
    </source>
</evidence>
<dbReference type="RefSeq" id="WP_101396115.1">
    <property type="nucleotide sequence ID" value="NZ_PJNE01000001.1"/>
</dbReference>
<reference evidence="7 8" key="1">
    <citation type="submission" date="2017-12" db="EMBL/GenBank/DDBJ databases">
        <title>Sequencing the genomes of 1000 Actinobacteria strains.</title>
        <authorList>
            <person name="Klenk H.-P."/>
        </authorList>
    </citation>
    <scope>NUCLEOTIDE SEQUENCE [LARGE SCALE GENOMIC DNA]</scope>
    <source>
        <strain evidence="7 8">DSM 12806</strain>
    </source>
</reference>
<dbReference type="AlphaFoldDB" id="A0A2N3YLJ9"/>
<keyword evidence="2 5" id="KW-0812">Transmembrane</keyword>
<dbReference type="Gene3D" id="1.20.1250.20">
    <property type="entry name" value="MFS general substrate transporter like domains"/>
    <property type="match status" value="1"/>
</dbReference>
<evidence type="ECO:0000313" key="7">
    <source>
        <dbReference type="EMBL" id="PKW27735.1"/>
    </source>
</evidence>
<dbReference type="Proteomes" id="UP000233781">
    <property type="component" value="Unassembled WGS sequence"/>
</dbReference>
<dbReference type="InterPro" id="IPR036259">
    <property type="entry name" value="MFS_trans_sf"/>
</dbReference>
<dbReference type="PANTHER" id="PTHR23542">
    <property type="match status" value="1"/>
</dbReference>
<proteinExistence type="predicted"/>
<feature type="transmembrane region" description="Helical" evidence="5">
    <location>
        <begin position="286"/>
        <end position="303"/>
    </location>
</feature>
<evidence type="ECO:0000256" key="1">
    <source>
        <dbReference type="ARBA" id="ARBA00004651"/>
    </source>
</evidence>
<feature type="transmembrane region" description="Helical" evidence="5">
    <location>
        <begin position="177"/>
        <end position="196"/>
    </location>
</feature>
<feature type="transmembrane region" description="Helical" evidence="5">
    <location>
        <begin position="309"/>
        <end position="331"/>
    </location>
</feature>
<organism evidence="7 8">
    <name type="scientific">Phycicoccus duodecadis</name>
    <dbReference type="NCBI Taxonomy" id="173053"/>
    <lineage>
        <taxon>Bacteria</taxon>
        <taxon>Bacillati</taxon>
        <taxon>Actinomycetota</taxon>
        <taxon>Actinomycetes</taxon>
        <taxon>Micrococcales</taxon>
        <taxon>Intrasporangiaceae</taxon>
        <taxon>Phycicoccus</taxon>
    </lineage>
</organism>
<accession>A0A2N3YLJ9</accession>
<keyword evidence="8" id="KW-1185">Reference proteome</keyword>
<evidence type="ECO:0000256" key="4">
    <source>
        <dbReference type="ARBA" id="ARBA00023136"/>
    </source>
</evidence>
<feature type="transmembrane region" description="Helical" evidence="5">
    <location>
        <begin position="18"/>
        <end position="41"/>
    </location>
</feature>
<dbReference type="SUPFAM" id="SSF103473">
    <property type="entry name" value="MFS general substrate transporter"/>
    <property type="match status" value="1"/>
</dbReference>
<feature type="transmembrane region" description="Helical" evidence="5">
    <location>
        <begin position="80"/>
        <end position="100"/>
    </location>
</feature>
<dbReference type="OrthoDB" id="9180256at2"/>
<feature type="transmembrane region" description="Helical" evidence="5">
    <location>
        <begin position="47"/>
        <end position="68"/>
    </location>
</feature>
<evidence type="ECO:0000313" key="8">
    <source>
        <dbReference type="Proteomes" id="UP000233781"/>
    </source>
</evidence>
<feature type="transmembrane region" description="Helical" evidence="5">
    <location>
        <begin position="253"/>
        <end position="274"/>
    </location>
</feature>
<keyword evidence="3 5" id="KW-1133">Transmembrane helix</keyword>
<comment type="caution">
    <text evidence="7">The sequence shown here is derived from an EMBL/GenBank/DDBJ whole genome shotgun (WGS) entry which is preliminary data.</text>
</comment>
<dbReference type="PROSITE" id="PS50850">
    <property type="entry name" value="MFS"/>
    <property type="match status" value="1"/>
</dbReference>
<feature type="domain" description="Major facilitator superfamily (MFS) profile" evidence="6">
    <location>
        <begin position="220"/>
        <end position="418"/>
    </location>
</feature>
<comment type="subcellular location">
    <subcellularLocation>
        <location evidence="1">Cell membrane</location>
        <topology evidence="1">Multi-pass membrane protein</topology>
    </subcellularLocation>
</comment>
<evidence type="ECO:0000259" key="6">
    <source>
        <dbReference type="PROSITE" id="PS50850"/>
    </source>
</evidence>
<dbReference type="GO" id="GO:0022857">
    <property type="term" value="F:transmembrane transporter activity"/>
    <property type="evidence" value="ECO:0007669"/>
    <property type="project" value="InterPro"/>
</dbReference>
<sequence>MSPLASYRRLFSLAGPRYVLVAFVGRLPLAMSQMGTLLLVAGTTGSYALGGGAAGALAVANAVGAPVAGSLADRIGQRPVVLVQSLAGGAALLALVALAVSGRSPAVVITAAAVAGAAMPQIGPLARVRWRPLTRGQGAAQPRLMETAFSYEGAADEASFVLGPALIGVLVVLVSPALAVSVAAVLLLAFGTAFALHPTATLAHAHRSTAAATGRLLTAAFGVLLGAQLLIGVLFGSIQTGTTVLTTAAGQPGIAGLVHASLGVGSVLAGLAVAGLPVRFGFPSRVLVAALGLAVLTTPLLVTDSVPRLFAVVLVLGFVIAPYMISVFVLGERVVPASRVGTAMTLLAAVTGVGYALGSAVAGRLADAHGHPGAFAVTVAAGSLAALLALAAQPLLRRVSATGRMSGDDAGAVEGAPA</sequence>
<dbReference type="GO" id="GO:0005886">
    <property type="term" value="C:plasma membrane"/>
    <property type="evidence" value="ECO:0007669"/>
    <property type="project" value="UniProtKB-SubCell"/>
</dbReference>
<keyword evidence="4 5" id="KW-0472">Membrane</keyword>
<feature type="transmembrane region" description="Helical" evidence="5">
    <location>
        <begin position="343"/>
        <end position="362"/>
    </location>
</feature>